<gene>
    <name evidence="1" type="ORF">OPT61_g7412</name>
</gene>
<proteinExistence type="predicted"/>
<dbReference type="EMBL" id="JAPHNI010000606">
    <property type="protein sequence ID" value="KAJ8109507.1"/>
    <property type="molecule type" value="Genomic_DNA"/>
</dbReference>
<accession>A0ACC2I2B1</accession>
<protein>
    <submittedName>
        <fullName evidence="1">Uncharacterized protein</fullName>
    </submittedName>
</protein>
<evidence type="ECO:0000313" key="1">
    <source>
        <dbReference type="EMBL" id="KAJ8109507.1"/>
    </source>
</evidence>
<organism evidence="1 2">
    <name type="scientific">Boeremia exigua</name>
    <dbReference type="NCBI Taxonomy" id="749465"/>
    <lineage>
        <taxon>Eukaryota</taxon>
        <taxon>Fungi</taxon>
        <taxon>Dikarya</taxon>
        <taxon>Ascomycota</taxon>
        <taxon>Pezizomycotina</taxon>
        <taxon>Dothideomycetes</taxon>
        <taxon>Pleosporomycetidae</taxon>
        <taxon>Pleosporales</taxon>
        <taxon>Pleosporineae</taxon>
        <taxon>Didymellaceae</taxon>
        <taxon>Boeremia</taxon>
    </lineage>
</organism>
<dbReference type="Proteomes" id="UP001153331">
    <property type="component" value="Unassembled WGS sequence"/>
</dbReference>
<comment type="caution">
    <text evidence="1">The sequence shown here is derived from an EMBL/GenBank/DDBJ whole genome shotgun (WGS) entry which is preliminary data.</text>
</comment>
<reference evidence="1" key="1">
    <citation type="submission" date="2022-11" db="EMBL/GenBank/DDBJ databases">
        <title>Genome Sequence of Boeremia exigua.</title>
        <authorList>
            <person name="Buettner E."/>
        </authorList>
    </citation>
    <scope>NUCLEOTIDE SEQUENCE</scope>
    <source>
        <strain evidence="1">CU02</strain>
    </source>
</reference>
<keyword evidence="2" id="KW-1185">Reference proteome</keyword>
<sequence length="649" mass="71096">MQSIPDARQQSFEELYGPPENFLEIEVRNPMTHGVGRGMYTTYEIVMRTNIPAFKLKSSTVRRRYNEFEAFRDILERESARVTIPPLPGKVLTNRFSDDVIEHRREGLQRFLQIVVGHPLLQTGSKVLAAFVQGSWDVSLHGDCDTSRRQSGCPAIAHRRVRTSAVMRVPLALNFIASALGSGILFTYPQIATIAGVQGLLVYALSSSLPLLIFGALGPIIRCKCPEGFVLTEWTRQRYGAVAGIFLSICTLITMFLYMVAELSALQQIVTLLTGLNGLPVVIVECAVTTIYTSLGGFKVSFVTDNIQGAMVLGLIILGVIAVGVETDIQRPLIEQSGYLESSLLGWQLVYILPVAILTNDFFLSGFWMRTFASRSDKDLWIGVSLASVGVLIILTLVGLAGLLAAWSGAWDMADEESGSLSLFILLSKLPNWVVGVVLVMTISLSTAAFDSFQSAMISTGSNDFFRNKLNIWIIRTCVVAIIFPVVVVALRSPDILQIFLISDLVSAAVVPCLVIGLSSKFYWYRGFDFVIGGLGGIFTVYLFGLVYYNGDNTLASRLLLLEGGLYANDWSAFGAFVAAPFGGLLWAFGACALRLSVLWAWAKIRGHRFDALDRPVPREISRPGAFDSDENATVLEHSVEAGKSGKFF</sequence>
<name>A0ACC2I2B1_9PLEO</name>
<evidence type="ECO:0000313" key="2">
    <source>
        <dbReference type="Proteomes" id="UP001153331"/>
    </source>
</evidence>